<gene>
    <name evidence="10" type="ORF">POM88_030562</name>
</gene>
<dbReference type="Proteomes" id="UP001237642">
    <property type="component" value="Unassembled WGS sequence"/>
</dbReference>
<keyword evidence="5" id="KW-0808">Transferase</keyword>
<comment type="caution">
    <text evidence="10">The sequence shown here is derived from an EMBL/GenBank/DDBJ whole genome shotgun (WGS) entry which is preliminary data.</text>
</comment>
<dbReference type="PANTHER" id="PTHR10102">
    <property type="entry name" value="DNA-DIRECTED RNA POLYMERASE, MITOCHONDRIAL"/>
    <property type="match status" value="1"/>
</dbReference>
<comment type="catalytic activity">
    <reaction evidence="8">
        <text>RNA(n) + a ribonucleoside 5'-triphosphate = RNA(n+1) + diphosphate</text>
        <dbReference type="Rhea" id="RHEA:21248"/>
        <dbReference type="Rhea" id="RHEA-COMP:14527"/>
        <dbReference type="Rhea" id="RHEA-COMP:17342"/>
        <dbReference type="ChEBI" id="CHEBI:33019"/>
        <dbReference type="ChEBI" id="CHEBI:61557"/>
        <dbReference type="ChEBI" id="CHEBI:140395"/>
        <dbReference type="EC" id="2.7.7.6"/>
    </reaction>
</comment>
<keyword evidence="6" id="KW-0548">Nucleotidyltransferase</keyword>
<evidence type="ECO:0000313" key="11">
    <source>
        <dbReference type="Proteomes" id="UP001237642"/>
    </source>
</evidence>
<evidence type="ECO:0000256" key="3">
    <source>
        <dbReference type="ARBA" id="ARBA00012418"/>
    </source>
</evidence>
<dbReference type="GO" id="GO:0034245">
    <property type="term" value="C:mitochondrial DNA-directed RNA polymerase complex"/>
    <property type="evidence" value="ECO:0007669"/>
    <property type="project" value="TreeGrafter"/>
</dbReference>
<protein>
    <recommendedName>
        <fullName evidence="3">DNA-directed RNA polymerase</fullName>
        <ecNumber evidence="3">2.7.7.6</ecNumber>
    </recommendedName>
</protein>
<dbReference type="EMBL" id="JAUIZM010000007">
    <property type="protein sequence ID" value="KAK1374369.1"/>
    <property type="molecule type" value="Genomic_DNA"/>
</dbReference>
<dbReference type="GO" id="GO:0006390">
    <property type="term" value="P:mitochondrial transcription"/>
    <property type="evidence" value="ECO:0007669"/>
    <property type="project" value="TreeGrafter"/>
</dbReference>
<evidence type="ECO:0000256" key="5">
    <source>
        <dbReference type="ARBA" id="ARBA00022679"/>
    </source>
</evidence>
<evidence type="ECO:0000313" key="10">
    <source>
        <dbReference type="EMBL" id="KAK1374369.1"/>
    </source>
</evidence>
<dbReference type="InterPro" id="IPR043502">
    <property type="entry name" value="DNA/RNA_pol_sf"/>
</dbReference>
<evidence type="ECO:0000256" key="6">
    <source>
        <dbReference type="ARBA" id="ARBA00022695"/>
    </source>
</evidence>
<evidence type="ECO:0000256" key="8">
    <source>
        <dbReference type="ARBA" id="ARBA00048552"/>
    </source>
</evidence>
<dbReference type="GO" id="GO:0003899">
    <property type="term" value="F:DNA-directed RNA polymerase activity"/>
    <property type="evidence" value="ECO:0007669"/>
    <property type="project" value="UniProtKB-EC"/>
</dbReference>
<dbReference type="EC" id="2.7.7.6" evidence="3"/>
<accession>A0AAD8HX35</accession>
<comment type="function">
    <text evidence="1">DNA-dependent RNA polymerase catalyzes the transcription of DNA into RNA using the four ribonucleoside triphosphates as substrates.</text>
</comment>
<dbReference type="InterPro" id="IPR002092">
    <property type="entry name" value="DNA-dir_Rpol_phage-type"/>
</dbReference>
<organism evidence="10 11">
    <name type="scientific">Heracleum sosnowskyi</name>
    <dbReference type="NCBI Taxonomy" id="360622"/>
    <lineage>
        <taxon>Eukaryota</taxon>
        <taxon>Viridiplantae</taxon>
        <taxon>Streptophyta</taxon>
        <taxon>Embryophyta</taxon>
        <taxon>Tracheophyta</taxon>
        <taxon>Spermatophyta</taxon>
        <taxon>Magnoliopsida</taxon>
        <taxon>eudicotyledons</taxon>
        <taxon>Gunneridae</taxon>
        <taxon>Pentapetalae</taxon>
        <taxon>asterids</taxon>
        <taxon>campanulids</taxon>
        <taxon>Apiales</taxon>
        <taxon>Apiaceae</taxon>
        <taxon>Apioideae</taxon>
        <taxon>apioid superclade</taxon>
        <taxon>Tordylieae</taxon>
        <taxon>Tordyliinae</taxon>
        <taxon>Heracleum</taxon>
    </lineage>
</organism>
<keyword evidence="7" id="KW-0804">Transcription</keyword>
<evidence type="ECO:0000256" key="7">
    <source>
        <dbReference type="ARBA" id="ARBA00023163"/>
    </source>
</evidence>
<dbReference type="InterPro" id="IPR046950">
    <property type="entry name" value="DNA-dir_Rpol_C_phage-type"/>
</dbReference>
<dbReference type="GO" id="GO:0003677">
    <property type="term" value="F:DNA binding"/>
    <property type="evidence" value="ECO:0007669"/>
    <property type="project" value="InterPro"/>
</dbReference>
<reference evidence="10" key="2">
    <citation type="submission" date="2023-05" db="EMBL/GenBank/DDBJ databases">
        <authorList>
            <person name="Schelkunov M.I."/>
        </authorList>
    </citation>
    <scope>NUCLEOTIDE SEQUENCE</scope>
    <source>
        <strain evidence="10">Hsosn_3</strain>
        <tissue evidence="10">Leaf</tissue>
    </source>
</reference>
<feature type="domain" description="DNA-directed RNA polymerase C-terminal" evidence="9">
    <location>
        <begin position="12"/>
        <end position="93"/>
    </location>
</feature>
<keyword evidence="4" id="KW-0240">DNA-directed RNA polymerase</keyword>
<dbReference type="SUPFAM" id="SSF56672">
    <property type="entry name" value="DNA/RNA polymerases"/>
    <property type="match status" value="1"/>
</dbReference>
<keyword evidence="11" id="KW-1185">Reference proteome</keyword>
<comment type="similarity">
    <text evidence="2">Belongs to the phage and mitochondrial RNA polymerase family.</text>
</comment>
<dbReference type="Gene3D" id="1.10.150.20">
    <property type="entry name" value="5' to 3' exonuclease, C-terminal subdomain"/>
    <property type="match status" value="1"/>
</dbReference>
<proteinExistence type="inferred from homology"/>
<dbReference type="AlphaFoldDB" id="A0AAD8HX35"/>
<evidence type="ECO:0000256" key="2">
    <source>
        <dbReference type="ARBA" id="ARBA00009493"/>
    </source>
</evidence>
<evidence type="ECO:0000259" key="9">
    <source>
        <dbReference type="Pfam" id="PF00940"/>
    </source>
</evidence>
<evidence type="ECO:0000256" key="1">
    <source>
        <dbReference type="ARBA" id="ARBA00004026"/>
    </source>
</evidence>
<evidence type="ECO:0000256" key="4">
    <source>
        <dbReference type="ARBA" id="ARBA00022478"/>
    </source>
</evidence>
<dbReference type="Pfam" id="PF00940">
    <property type="entry name" value="RNA_pol"/>
    <property type="match status" value="1"/>
</dbReference>
<name>A0AAD8HX35_9APIA</name>
<dbReference type="PANTHER" id="PTHR10102:SF0">
    <property type="entry name" value="DNA-DIRECTED RNA POLYMERASE, MITOCHONDRIAL"/>
    <property type="match status" value="1"/>
</dbReference>
<reference evidence="10" key="1">
    <citation type="submission" date="2023-02" db="EMBL/GenBank/DDBJ databases">
        <title>Genome of toxic invasive species Heracleum sosnowskyi carries increased number of genes despite the absence of recent whole-genome duplications.</title>
        <authorList>
            <person name="Schelkunov M."/>
            <person name="Shtratnikova V."/>
            <person name="Makarenko M."/>
            <person name="Klepikova A."/>
            <person name="Omelchenko D."/>
            <person name="Novikova G."/>
            <person name="Obukhova E."/>
            <person name="Bogdanov V."/>
            <person name="Penin A."/>
            <person name="Logacheva M."/>
        </authorList>
    </citation>
    <scope>NUCLEOTIDE SEQUENCE</scope>
    <source>
        <strain evidence="10">Hsosn_3</strain>
        <tissue evidence="10">Leaf</tissue>
    </source>
</reference>
<sequence>MMRRTIYSEALCARNLVNQVDKKLVKQTVTTSVFGVTYIGARDQIKKRLKECGSIADDTELFRAAYYAAEVTLTAHDEMFEAVLAFGHLLSAVRPRLLETLLFPSALSGNFSTIIQEEVIASKLEEEAFVTG</sequence>